<feature type="transmembrane region" description="Helical" evidence="1">
    <location>
        <begin position="24"/>
        <end position="45"/>
    </location>
</feature>
<comment type="caution">
    <text evidence="2">The sequence shown here is derived from an EMBL/GenBank/DDBJ whole genome shotgun (WGS) entry which is preliminary data.</text>
</comment>
<gene>
    <name evidence="2" type="ORF">GCM10017764_03790</name>
</gene>
<evidence type="ECO:0000313" key="3">
    <source>
        <dbReference type="Proteomes" id="UP000620550"/>
    </source>
</evidence>
<name>A0ABQ3HQ62_9SPHI</name>
<accession>A0ABQ3HQ62</accession>
<keyword evidence="1" id="KW-0812">Transmembrane</keyword>
<keyword evidence="1" id="KW-0472">Membrane</keyword>
<organism evidence="2 3">
    <name type="scientific">Sphingobacterium griseoflavum</name>
    <dbReference type="NCBI Taxonomy" id="1474952"/>
    <lineage>
        <taxon>Bacteria</taxon>
        <taxon>Pseudomonadati</taxon>
        <taxon>Bacteroidota</taxon>
        <taxon>Sphingobacteriia</taxon>
        <taxon>Sphingobacteriales</taxon>
        <taxon>Sphingobacteriaceae</taxon>
        <taxon>Sphingobacterium</taxon>
    </lineage>
</organism>
<dbReference type="EMBL" id="BNAF01000001">
    <property type="protein sequence ID" value="GHE23411.1"/>
    <property type="molecule type" value="Genomic_DNA"/>
</dbReference>
<evidence type="ECO:0000256" key="1">
    <source>
        <dbReference type="SAM" id="Phobius"/>
    </source>
</evidence>
<evidence type="ECO:0000313" key="2">
    <source>
        <dbReference type="EMBL" id="GHE23411.1"/>
    </source>
</evidence>
<keyword evidence="1" id="KW-1133">Transmembrane helix</keyword>
<proteinExistence type="predicted"/>
<reference evidence="3" key="1">
    <citation type="journal article" date="2019" name="Int. J. Syst. Evol. Microbiol.">
        <title>The Global Catalogue of Microorganisms (GCM) 10K type strain sequencing project: providing services to taxonomists for standard genome sequencing and annotation.</title>
        <authorList>
            <consortium name="The Broad Institute Genomics Platform"/>
            <consortium name="The Broad Institute Genome Sequencing Center for Infectious Disease"/>
            <person name="Wu L."/>
            <person name="Ma J."/>
        </authorList>
    </citation>
    <scope>NUCLEOTIDE SEQUENCE [LARGE SCALE GENOMIC DNA]</scope>
    <source>
        <strain evidence="3">CGMCC 1.12966</strain>
    </source>
</reference>
<evidence type="ECO:0008006" key="4">
    <source>
        <dbReference type="Google" id="ProtNLM"/>
    </source>
</evidence>
<protein>
    <recommendedName>
        <fullName evidence="4">ABC transporter permease</fullName>
    </recommendedName>
</protein>
<feature type="transmembrane region" description="Helical" evidence="1">
    <location>
        <begin position="65"/>
        <end position="87"/>
    </location>
</feature>
<keyword evidence="3" id="KW-1185">Reference proteome</keyword>
<dbReference type="RefSeq" id="WP_189624899.1">
    <property type="nucleotide sequence ID" value="NZ_BNAF01000001.1"/>
</dbReference>
<sequence>MSNTFHINRLFLLIARQWISVGKIYLMAIGIVAGVIACFYGYALYEFNAATAGSYYIPQGLLDFRVLLFIFLGMFFITIISGTYFSDYGQKPKAIFETLIPASRLEKFLTAIFYTVVACLISYIAVFLLLDFAFVSYLRTRTAALSAMAADDVGYVDRSLAYFINLNIPKNAKYFYFLPFLFNAIFLLGSIAFKSFQYIKTAISLIVYIAIWSFLTVYIMKTLTEGSVSVQQHNFWEEEHRIFQVFLSAGITLAILLWGIAFLRLKEKEV</sequence>
<feature type="transmembrane region" description="Helical" evidence="1">
    <location>
        <begin position="174"/>
        <end position="193"/>
    </location>
</feature>
<feature type="transmembrane region" description="Helical" evidence="1">
    <location>
        <begin position="243"/>
        <end position="265"/>
    </location>
</feature>
<feature type="transmembrane region" description="Helical" evidence="1">
    <location>
        <begin position="108"/>
        <end position="130"/>
    </location>
</feature>
<feature type="transmembrane region" description="Helical" evidence="1">
    <location>
        <begin position="205"/>
        <end position="223"/>
    </location>
</feature>
<dbReference type="Proteomes" id="UP000620550">
    <property type="component" value="Unassembled WGS sequence"/>
</dbReference>